<keyword evidence="3" id="KW-1003">Cell membrane</keyword>
<dbReference type="PANTHER" id="PTHR32219">
    <property type="entry name" value="RNA-BINDING PROTEIN YLMH-RELATED"/>
    <property type="match status" value="1"/>
</dbReference>
<evidence type="ECO:0000256" key="1">
    <source>
        <dbReference type="ARBA" id="ARBA00004162"/>
    </source>
</evidence>
<dbReference type="PANTHER" id="PTHR32219:SF12">
    <property type="entry name" value="PROTON PUMP-INTERACTOR 4"/>
    <property type="match status" value="1"/>
</dbReference>
<keyword evidence="5" id="KW-0256">Endoplasmic reticulum</keyword>
<comment type="subcellular location">
    <subcellularLocation>
        <location evidence="1">Cell membrane</location>
        <topology evidence="1">Single-pass membrane protein</topology>
    </subcellularLocation>
    <subcellularLocation>
        <location evidence="2">Endoplasmic reticulum membrane</location>
        <topology evidence="2">Single-pass membrane protein</topology>
    </subcellularLocation>
</comment>
<dbReference type="InterPro" id="IPR055282">
    <property type="entry name" value="PPI1-4"/>
</dbReference>
<dbReference type="AlphaFoldDB" id="A0ABD1A382"/>
<evidence type="ECO:0000256" key="11">
    <source>
        <dbReference type="SAM" id="Phobius"/>
    </source>
</evidence>
<evidence type="ECO:0000256" key="4">
    <source>
        <dbReference type="ARBA" id="ARBA00022692"/>
    </source>
</evidence>
<keyword evidence="8 11" id="KW-0472">Membrane</keyword>
<sequence length="463" mass="53926">MSAPILLCDGFDVRRILIGKLNGDESSTVTTEEDDEAVFSGDSLPGDLAEEEWSEENHFCFYFVKQVCYDDPEIKDKIDEADNEIYQCNTERIHIANKLKSKRAERLCLVASMKSLISSFDEYNAIFPHQLMTMEINEVKEQEEIYNLSERLSEIKMETELLDVQMACVLDQRDRAFERIRNLRIQRDKRNAAFFQSRVVMKKAIALAASGNVTDLEELAKSEVDRFMSRWNNDKVFRDDYKKRIVPSLDERKLRRDGRIRDPENVDTENGNETMGKKGIELKRFSTTEEESDDGMDFDIPVYKKLGNEEEEIDEETLKDKKREEQIEKARLAMERKKKLHEKATAKAAIRVKKEAEKKLKELEKRAKKKTKKAVSNSSSSDVDRTTEKVTEASEQDKEKLLNGKSVFLKQRSFRYRYHGKENEAVPKAILKRRKAYRLWVWTVSSAVVVLPLALLVIFVYIR</sequence>
<evidence type="ECO:0000256" key="10">
    <source>
        <dbReference type="SAM" id="MobiDB-lite"/>
    </source>
</evidence>
<evidence type="ECO:0000256" key="6">
    <source>
        <dbReference type="ARBA" id="ARBA00022989"/>
    </source>
</evidence>
<dbReference type="GO" id="GO:0005789">
    <property type="term" value="C:endoplasmic reticulum membrane"/>
    <property type="evidence" value="ECO:0007669"/>
    <property type="project" value="UniProtKB-SubCell"/>
</dbReference>
<dbReference type="EMBL" id="JBANAX010000718">
    <property type="protein sequence ID" value="KAL1195765.1"/>
    <property type="molecule type" value="Genomic_DNA"/>
</dbReference>
<keyword evidence="13" id="KW-1185">Reference proteome</keyword>
<feature type="compositionally biased region" description="Basic and acidic residues" evidence="10">
    <location>
        <begin position="382"/>
        <end position="397"/>
    </location>
</feature>
<evidence type="ECO:0000313" key="12">
    <source>
        <dbReference type="EMBL" id="KAL1195765.1"/>
    </source>
</evidence>
<gene>
    <name evidence="12" type="ORF">V5N11_002543</name>
</gene>
<evidence type="ECO:0000256" key="2">
    <source>
        <dbReference type="ARBA" id="ARBA00004389"/>
    </source>
</evidence>
<protein>
    <submittedName>
        <fullName evidence="12">Proton pump-interactor 4</fullName>
    </submittedName>
</protein>
<dbReference type="GO" id="GO:0005886">
    <property type="term" value="C:plasma membrane"/>
    <property type="evidence" value="ECO:0007669"/>
    <property type="project" value="UniProtKB-SubCell"/>
</dbReference>
<evidence type="ECO:0000256" key="5">
    <source>
        <dbReference type="ARBA" id="ARBA00022824"/>
    </source>
</evidence>
<reference evidence="12 13" key="1">
    <citation type="submission" date="2024-04" db="EMBL/GenBank/DDBJ databases">
        <title>Genome assembly C_amara_ONT_v2.</title>
        <authorList>
            <person name="Yant L."/>
            <person name="Moore C."/>
            <person name="Slenker M."/>
        </authorList>
    </citation>
    <scope>NUCLEOTIDE SEQUENCE [LARGE SCALE GENOMIC DNA]</scope>
    <source>
        <tissue evidence="12">Leaf</tissue>
    </source>
</reference>
<accession>A0ABD1A382</accession>
<feature type="region of interest" description="Disordered" evidence="10">
    <location>
        <begin position="364"/>
        <end position="397"/>
    </location>
</feature>
<organism evidence="12 13">
    <name type="scientific">Cardamine amara subsp. amara</name>
    <dbReference type="NCBI Taxonomy" id="228776"/>
    <lineage>
        <taxon>Eukaryota</taxon>
        <taxon>Viridiplantae</taxon>
        <taxon>Streptophyta</taxon>
        <taxon>Embryophyta</taxon>
        <taxon>Tracheophyta</taxon>
        <taxon>Spermatophyta</taxon>
        <taxon>Magnoliopsida</taxon>
        <taxon>eudicotyledons</taxon>
        <taxon>Gunneridae</taxon>
        <taxon>Pentapetalae</taxon>
        <taxon>rosids</taxon>
        <taxon>malvids</taxon>
        <taxon>Brassicales</taxon>
        <taxon>Brassicaceae</taxon>
        <taxon>Cardamineae</taxon>
        <taxon>Cardamine</taxon>
    </lineage>
</organism>
<feature type="transmembrane region" description="Helical" evidence="11">
    <location>
        <begin position="439"/>
        <end position="462"/>
    </location>
</feature>
<evidence type="ECO:0000256" key="3">
    <source>
        <dbReference type="ARBA" id="ARBA00022475"/>
    </source>
</evidence>
<dbReference type="Proteomes" id="UP001558713">
    <property type="component" value="Unassembled WGS sequence"/>
</dbReference>
<comment type="caution">
    <text evidence="12">The sequence shown here is derived from an EMBL/GenBank/DDBJ whole genome shotgun (WGS) entry which is preliminary data.</text>
</comment>
<name>A0ABD1A382_CARAN</name>
<evidence type="ECO:0000256" key="8">
    <source>
        <dbReference type="ARBA" id="ARBA00023136"/>
    </source>
</evidence>
<evidence type="ECO:0000313" key="13">
    <source>
        <dbReference type="Proteomes" id="UP001558713"/>
    </source>
</evidence>
<keyword evidence="4 11" id="KW-0812">Transmembrane</keyword>
<evidence type="ECO:0000256" key="9">
    <source>
        <dbReference type="ARBA" id="ARBA00038080"/>
    </source>
</evidence>
<evidence type="ECO:0000256" key="7">
    <source>
        <dbReference type="ARBA" id="ARBA00023054"/>
    </source>
</evidence>
<keyword evidence="6 11" id="KW-1133">Transmembrane helix</keyword>
<proteinExistence type="inferred from homology"/>
<keyword evidence="7" id="KW-0175">Coiled coil</keyword>
<comment type="similarity">
    <text evidence="9">Belongs to the plant Proton pump-interactor protein family.</text>
</comment>